<gene>
    <name evidence="1" type="ORF">E3U43_002119</name>
</gene>
<protein>
    <submittedName>
        <fullName evidence="1">Uncharacterized protein</fullName>
    </submittedName>
</protein>
<comment type="caution">
    <text evidence="1">The sequence shown here is derived from an EMBL/GenBank/DDBJ whole genome shotgun (WGS) entry which is preliminary data.</text>
</comment>
<evidence type="ECO:0000313" key="1">
    <source>
        <dbReference type="EMBL" id="TMS09460.1"/>
    </source>
</evidence>
<evidence type="ECO:0000313" key="2">
    <source>
        <dbReference type="Proteomes" id="UP000793456"/>
    </source>
</evidence>
<dbReference type="Proteomes" id="UP000793456">
    <property type="component" value="Chromosome XV"/>
</dbReference>
<sequence>MLLKLAVFRFNERPSAKCVCCQRQTLKHNYVKQGTKYQSEEDIQSEDEEDTSDEKWETEEEDNSSSVQIHERAWYLCGIQAAKGTVSCRISPLILNKTLSENTNSCLPDLFCPVLLPKMFQSRKPEKKDMDIYVLKDFSSVHDQDKCPIRVSSQAGPVVLATIVVLILSSSALRWTIKMVDHLYSEV</sequence>
<accession>A0ACD3QQN1</accession>
<organism evidence="1 2">
    <name type="scientific">Larimichthys crocea</name>
    <name type="common">Large yellow croaker</name>
    <name type="synonym">Pseudosciaena crocea</name>
    <dbReference type="NCBI Taxonomy" id="215358"/>
    <lineage>
        <taxon>Eukaryota</taxon>
        <taxon>Metazoa</taxon>
        <taxon>Chordata</taxon>
        <taxon>Craniata</taxon>
        <taxon>Vertebrata</taxon>
        <taxon>Euteleostomi</taxon>
        <taxon>Actinopterygii</taxon>
        <taxon>Neopterygii</taxon>
        <taxon>Teleostei</taxon>
        <taxon>Neoteleostei</taxon>
        <taxon>Acanthomorphata</taxon>
        <taxon>Eupercaria</taxon>
        <taxon>Sciaenidae</taxon>
        <taxon>Larimichthys</taxon>
    </lineage>
</organism>
<proteinExistence type="predicted"/>
<dbReference type="EMBL" id="CM011688">
    <property type="protein sequence ID" value="TMS09460.1"/>
    <property type="molecule type" value="Genomic_DNA"/>
</dbReference>
<name>A0ACD3QQN1_LARCR</name>
<keyword evidence="2" id="KW-1185">Reference proteome</keyword>
<reference evidence="1" key="1">
    <citation type="submission" date="2018-11" db="EMBL/GenBank/DDBJ databases">
        <title>The sequence and de novo assembly of Larimichthys crocea genome using PacBio and Hi-C technologies.</title>
        <authorList>
            <person name="Xu P."/>
            <person name="Chen B."/>
            <person name="Zhou Z."/>
            <person name="Ke Q."/>
            <person name="Wu Y."/>
            <person name="Bai H."/>
            <person name="Pu F."/>
        </authorList>
    </citation>
    <scope>NUCLEOTIDE SEQUENCE</scope>
    <source>
        <tissue evidence="1">Muscle</tissue>
    </source>
</reference>